<dbReference type="EMBL" id="JAKKPZ010000034">
    <property type="protein sequence ID" value="KAI1708630.1"/>
    <property type="molecule type" value="Genomic_DNA"/>
</dbReference>
<dbReference type="Proteomes" id="UP001201812">
    <property type="component" value="Unassembled WGS sequence"/>
</dbReference>
<keyword evidence="2" id="KW-1185">Reference proteome</keyword>
<evidence type="ECO:0000313" key="1">
    <source>
        <dbReference type="EMBL" id="KAI1708630.1"/>
    </source>
</evidence>
<reference evidence="1" key="1">
    <citation type="submission" date="2022-01" db="EMBL/GenBank/DDBJ databases">
        <title>Genome Sequence Resource for Two Populations of Ditylenchus destructor, the Migratory Endoparasitic Phytonematode.</title>
        <authorList>
            <person name="Zhang H."/>
            <person name="Lin R."/>
            <person name="Xie B."/>
        </authorList>
    </citation>
    <scope>NUCLEOTIDE SEQUENCE</scope>
    <source>
        <strain evidence="1">BazhouSP</strain>
    </source>
</reference>
<sequence length="231" mass="27425">MKLSIRQQQEEAVMRYLHDAKESFIGCQLLITIDFPGPKTEQQLLYQLENVFQSPSRCLTIYKNLPQLRLFLNTKGISNCRWLKLWFRRNKSYTNDTGSVLMQWIRTWSSQNERSHLILTSCPRQFIMEIIKAIRNIFQHENPPQSELLITFQESWEDYKVCLSSDPDFSTLSNSTGERLSNYYPNNCVRLWRRPVVNDVLDSTTFSCLECLENAAKLNQFDMEFYSHYYD</sequence>
<comment type="caution">
    <text evidence="1">The sequence shown here is derived from an EMBL/GenBank/DDBJ whole genome shotgun (WGS) entry which is preliminary data.</text>
</comment>
<proteinExistence type="predicted"/>
<accession>A0AAD4MWT6</accession>
<protein>
    <submittedName>
        <fullName evidence="1">Uncharacterized protein</fullName>
    </submittedName>
</protein>
<organism evidence="1 2">
    <name type="scientific">Ditylenchus destructor</name>
    <dbReference type="NCBI Taxonomy" id="166010"/>
    <lineage>
        <taxon>Eukaryota</taxon>
        <taxon>Metazoa</taxon>
        <taxon>Ecdysozoa</taxon>
        <taxon>Nematoda</taxon>
        <taxon>Chromadorea</taxon>
        <taxon>Rhabditida</taxon>
        <taxon>Tylenchina</taxon>
        <taxon>Tylenchomorpha</taxon>
        <taxon>Sphaerularioidea</taxon>
        <taxon>Anguinidae</taxon>
        <taxon>Anguininae</taxon>
        <taxon>Ditylenchus</taxon>
    </lineage>
</organism>
<name>A0AAD4MWT6_9BILA</name>
<dbReference type="AlphaFoldDB" id="A0AAD4MWT6"/>
<evidence type="ECO:0000313" key="2">
    <source>
        <dbReference type="Proteomes" id="UP001201812"/>
    </source>
</evidence>
<gene>
    <name evidence="1" type="ORF">DdX_11705</name>
</gene>